<feature type="coiled-coil region" evidence="1">
    <location>
        <begin position="270"/>
        <end position="420"/>
    </location>
</feature>
<gene>
    <name evidence="3" type="primary">TEX9</name>
    <name evidence="3" type="ORF">HDU87_008277</name>
</gene>
<proteinExistence type="predicted"/>
<feature type="compositionally biased region" description="Polar residues" evidence="2">
    <location>
        <begin position="185"/>
        <end position="201"/>
    </location>
</feature>
<keyword evidence="4" id="KW-1185">Reference proteome</keyword>
<protein>
    <submittedName>
        <fullName evidence="3">Golgin sub A member 2</fullName>
    </submittedName>
</protein>
<comment type="caution">
    <text evidence="3">The sequence shown here is derived from an EMBL/GenBank/DDBJ whole genome shotgun (WGS) entry which is preliminary data.</text>
</comment>
<dbReference type="SUPFAM" id="SSF57997">
    <property type="entry name" value="Tropomyosin"/>
    <property type="match status" value="1"/>
</dbReference>
<accession>A0AAD5XMT2</accession>
<organism evidence="3 4">
    <name type="scientific">Geranomyces variabilis</name>
    <dbReference type="NCBI Taxonomy" id="109894"/>
    <lineage>
        <taxon>Eukaryota</taxon>
        <taxon>Fungi</taxon>
        <taxon>Fungi incertae sedis</taxon>
        <taxon>Chytridiomycota</taxon>
        <taxon>Chytridiomycota incertae sedis</taxon>
        <taxon>Chytridiomycetes</taxon>
        <taxon>Spizellomycetales</taxon>
        <taxon>Powellomycetaceae</taxon>
        <taxon>Geranomyces</taxon>
    </lineage>
</organism>
<sequence length="490" mass="54992">MLTISVNVWPTINPDRHVREDSSITVRITVTLFDRALCNSAPPRAKLYRDGTVSDFSRVSNAGLAPRSLDAWPSASVKTEVLTTSGELAYQTSALDELSSSHNEEEDEYEDELPDDDDDDRDTEDPDARRLQDGLSGHSSELLKREFEYICLNKELQSKSARVVRDAEEVVKEGKATLVRPMTAPSVSQAAENGTGPSSTALPRPVTATRPLTAGKNVKSKARIPSASTRTVTNPRRPPGVEETNSSLGSGSHHPVVDDVPEAVGIEASNRLLKAKLQVMKHDMDKLIAQHEIKNATIQTLEQKLKAIESERNKNARAMQNLHGETNKYQSQTEELKRRAENAEAEVVALKKTLDVHNRAQRHSESETNAKEIRLNRALDEIERRKQLASKASTEAKERLEESKRTLEKLLQDHRRVHKQKAELLTAFKKQLQLVDVLKRQKVPSDEMRLSRALTVTDRELVVFLQIHLESAKLLEIAEQDFVRALNWEV</sequence>
<dbReference type="PANTHER" id="PTHR23313">
    <property type="entry name" value="TSEC1-RELATED"/>
    <property type="match status" value="1"/>
</dbReference>
<evidence type="ECO:0000256" key="1">
    <source>
        <dbReference type="SAM" id="Coils"/>
    </source>
</evidence>
<evidence type="ECO:0000313" key="4">
    <source>
        <dbReference type="Proteomes" id="UP001212152"/>
    </source>
</evidence>
<feature type="region of interest" description="Disordered" evidence="2">
    <location>
        <begin position="95"/>
        <end position="136"/>
    </location>
</feature>
<dbReference type="Proteomes" id="UP001212152">
    <property type="component" value="Unassembled WGS sequence"/>
</dbReference>
<dbReference type="PANTHER" id="PTHR23313:SF0">
    <property type="entry name" value="TESTIS-EXPRESSED PROTEIN 9"/>
    <property type="match status" value="1"/>
</dbReference>
<evidence type="ECO:0000313" key="3">
    <source>
        <dbReference type="EMBL" id="KAJ3171809.1"/>
    </source>
</evidence>
<feature type="region of interest" description="Disordered" evidence="2">
    <location>
        <begin position="184"/>
        <end position="257"/>
    </location>
</feature>
<dbReference type="AlphaFoldDB" id="A0AAD5XMT2"/>
<feature type="compositionally biased region" description="Acidic residues" evidence="2">
    <location>
        <begin position="104"/>
        <end position="125"/>
    </location>
</feature>
<name>A0AAD5XMT2_9FUNG</name>
<keyword evidence="1" id="KW-0175">Coiled coil</keyword>
<evidence type="ECO:0000256" key="2">
    <source>
        <dbReference type="SAM" id="MobiDB-lite"/>
    </source>
</evidence>
<dbReference type="EMBL" id="JADGJQ010000084">
    <property type="protein sequence ID" value="KAJ3171809.1"/>
    <property type="molecule type" value="Genomic_DNA"/>
</dbReference>
<reference evidence="3" key="1">
    <citation type="submission" date="2020-05" db="EMBL/GenBank/DDBJ databases">
        <title>Phylogenomic resolution of chytrid fungi.</title>
        <authorList>
            <person name="Stajich J.E."/>
            <person name="Amses K."/>
            <person name="Simmons R."/>
            <person name="Seto K."/>
            <person name="Myers J."/>
            <person name="Bonds A."/>
            <person name="Quandt C.A."/>
            <person name="Barry K."/>
            <person name="Liu P."/>
            <person name="Grigoriev I."/>
            <person name="Longcore J.E."/>
            <person name="James T.Y."/>
        </authorList>
    </citation>
    <scope>NUCLEOTIDE SEQUENCE</scope>
    <source>
        <strain evidence="3">JEL0379</strain>
    </source>
</reference>